<keyword evidence="6" id="KW-0408">Iron</keyword>
<evidence type="ECO:0000256" key="3">
    <source>
        <dbReference type="ARBA" id="ARBA00022617"/>
    </source>
</evidence>
<keyword evidence="7" id="KW-0503">Monooxygenase</keyword>
<dbReference type="Proteomes" id="UP000489600">
    <property type="component" value="Unassembled WGS sequence"/>
</dbReference>
<keyword evidence="5" id="KW-0560">Oxidoreductase</keyword>
<keyword evidence="4" id="KW-0479">Metal-binding</keyword>
<keyword evidence="3" id="KW-0349">Heme</keyword>
<dbReference type="PANTHER" id="PTHR47955">
    <property type="entry name" value="CYTOCHROME P450 FAMILY 71 PROTEIN"/>
    <property type="match status" value="1"/>
</dbReference>
<dbReference type="OrthoDB" id="1055148at2759"/>
<sequence>MFLRFGLVPTVVITSKEAAEEVLKIECCSRPEAAGNPNVHLQFNIREEENDLLVKKLTEYALRLSPVNMKKTIYVLVGSILCRFGFGQSLREC</sequence>
<comment type="similarity">
    <text evidence="2">Belongs to the cytochrome P450 family.</text>
</comment>
<dbReference type="PANTHER" id="PTHR47955:SF19">
    <property type="entry name" value="CYTOCHROME P450 71A9-LIKE ISOFORM X1"/>
    <property type="match status" value="1"/>
</dbReference>
<keyword evidence="9" id="KW-1185">Reference proteome</keyword>
<evidence type="ECO:0000256" key="4">
    <source>
        <dbReference type="ARBA" id="ARBA00022723"/>
    </source>
</evidence>
<comment type="cofactor">
    <cofactor evidence="1">
        <name>heme</name>
        <dbReference type="ChEBI" id="CHEBI:30413"/>
    </cofactor>
</comment>
<evidence type="ECO:0000256" key="2">
    <source>
        <dbReference type="ARBA" id="ARBA00010617"/>
    </source>
</evidence>
<protein>
    <submittedName>
        <fullName evidence="8">Uncharacterized protein</fullName>
    </submittedName>
</protein>
<dbReference type="EMBL" id="CABITT030000001">
    <property type="protein sequence ID" value="VVA90596.1"/>
    <property type="molecule type" value="Genomic_DNA"/>
</dbReference>
<evidence type="ECO:0000313" key="9">
    <source>
        <dbReference type="Proteomes" id="UP000489600"/>
    </source>
</evidence>
<evidence type="ECO:0000256" key="1">
    <source>
        <dbReference type="ARBA" id="ARBA00001971"/>
    </source>
</evidence>
<gene>
    <name evidence="8" type="ORF">ANE_LOCUS1041</name>
</gene>
<comment type="caution">
    <text evidence="8">The sequence shown here is derived from an EMBL/GenBank/DDBJ whole genome shotgun (WGS) entry which is preliminary data.</text>
</comment>
<dbReference type="GO" id="GO:0020037">
    <property type="term" value="F:heme binding"/>
    <property type="evidence" value="ECO:0007669"/>
    <property type="project" value="InterPro"/>
</dbReference>
<evidence type="ECO:0000256" key="6">
    <source>
        <dbReference type="ARBA" id="ARBA00023004"/>
    </source>
</evidence>
<proteinExistence type="inferred from homology"/>
<dbReference type="GO" id="GO:0005506">
    <property type="term" value="F:iron ion binding"/>
    <property type="evidence" value="ECO:0007669"/>
    <property type="project" value="InterPro"/>
</dbReference>
<evidence type="ECO:0000256" key="5">
    <source>
        <dbReference type="ARBA" id="ARBA00023002"/>
    </source>
</evidence>
<accession>A0A565AMI9</accession>
<dbReference type="SUPFAM" id="SSF48264">
    <property type="entry name" value="Cytochrome P450"/>
    <property type="match status" value="1"/>
</dbReference>
<organism evidence="8 9">
    <name type="scientific">Arabis nemorensis</name>
    <dbReference type="NCBI Taxonomy" id="586526"/>
    <lineage>
        <taxon>Eukaryota</taxon>
        <taxon>Viridiplantae</taxon>
        <taxon>Streptophyta</taxon>
        <taxon>Embryophyta</taxon>
        <taxon>Tracheophyta</taxon>
        <taxon>Spermatophyta</taxon>
        <taxon>Magnoliopsida</taxon>
        <taxon>eudicotyledons</taxon>
        <taxon>Gunneridae</taxon>
        <taxon>Pentapetalae</taxon>
        <taxon>rosids</taxon>
        <taxon>malvids</taxon>
        <taxon>Brassicales</taxon>
        <taxon>Brassicaceae</taxon>
        <taxon>Arabideae</taxon>
        <taxon>Arabis</taxon>
    </lineage>
</organism>
<evidence type="ECO:0000256" key="7">
    <source>
        <dbReference type="ARBA" id="ARBA00023033"/>
    </source>
</evidence>
<dbReference type="InterPro" id="IPR036396">
    <property type="entry name" value="Cyt_P450_sf"/>
</dbReference>
<dbReference type="GO" id="GO:0016705">
    <property type="term" value="F:oxidoreductase activity, acting on paired donors, with incorporation or reduction of molecular oxygen"/>
    <property type="evidence" value="ECO:0007669"/>
    <property type="project" value="InterPro"/>
</dbReference>
<reference evidence="8" key="1">
    <citation type="submission" date="2019-07" db="EMBL/GenBank/DDBJ databases">
        <authorList>
            <person name="Dittberner H."/>
        </authorList>
    </citation>
    <scope>NUCLEOTIDE SEQUENCE [LARGE SCALE GENOMIC DNA]</scope>
</reference>
<dbReference type="AlphaFoldDB" id="A0A565AMI9"/>
<evidence type="ECO:0000313" key="8">
    <source>
        <dbReference type="EMBL" id="VVA90596.1"/>
    </source>
</evidence>
<name>A0A565AMI9_9BRAS</name>
<dbReference type="GO" id="GO:0004497">
    <property type="term" value="F:monooxygenase activity"/>
    <property type="evidence" value="ECO:0007669"/>
    <property type="project" value="UniProtKB-KW"/>
</dbReference>